<gene>
    <name evidence="3" type="ORF">TSACC_3434</name>
</gene>
<proteinExistence type="predicted"/>
<evidence type="ECO:0000313" key="4">
    <source>
        <dbReference type="Proteomes" id="UP000076023"/>
    </source>
</evidence>
<dbReference type="AlphaFoldDB" id="A0A146GCR0"/>
<protein>
    <submittedName>
        <fullName evidence="3">Glycosyltransferase</fullName>
    </submittedName>
</protein>
<dbReference type="OrthoDB" id="9787617at2"/>
<dbReference type="PANTHER" id="PTHR45947">
    <property type="entry name" value="SULFOQUINOVOSYL TRANSFERASE SQD2"/>
    <property type="match status" value="1"/>
</dbReference>
<comment type="caution">
    <text evidence="3">The sequence shown here is derived from an EMBL/GenBank/DDBJ whole genome shotgun (WGS) entry which is preliminary data.</text>
</comment>
<keyword evidence="3" id="KW-0808">Transferase</keyword>
<dbReference type="Pfam" id="PF00534">
    <property type="entry name" value="Glycos_transf_1"/>
    <property type="match status" value="1"/>
</dbReference>
<dbReference type="RefSeq" id="WP_075081185.1">
    <property type="nucleotide sequence ID" value="NZ_BDCO01000003.1"/>
</dbReference>
<dbReference type="Proteomes" id="UP000076023">
    <property type="component" value="Unassembled WGS sequence"/>
</dbReference>
<dbReference type="InterPro" id="IPR001296">
    <property type="entry name" value="Glyco_trans_1"/>
</dbReference>
<feature type="domain" description="Glycosyltransferase subfamily 4-like N-terminal" evidence="2">
    <location>
        <begin position="19"/>
        <end position="183"/>
    </location>
</feature>
<dbReference type="InterPro" id="IPR050194">
    <property type="entry name" value="Glycosyltransferase_grp1"/>
</dbReference>
<dbReference type="InParanoid" id="A0A146GCR0"/>
<dbReference type="CDD" id="cd03801">
    <property type="entry name" value="GT4_PimA-like"/>
    <property type="match status" value="1"/>
</dbReference>
<dbReference type="SUPFAM" id="SSF53756">
    <property type="entry name" value="UDP-Glycosyltransferase/glycogen phosphorylase"/>
    <property type="match status" value="1"/>
</dbReference>
<sequence>MNQTATIALASQIAPTYIGGLAEYQRHLAVGLRDHGQSVHSLCEYNRHPDQSLGYEELPWPLYVLEKTSLGRMTQALLPRLSTRAPRWAARIATCRLGMPDNLSPSAIHITGTGWDHTGFALARWARQLAVPFSIWPAVHPGQWGDAPIDLELYCRADTIFCQSGNERDHLARLGLPAEKMRLCGLPPFCLPDGDGTRLRQGLGIDQRPAVLFLGRRDEGKGYSALIAAWRLVLQRHPHAVLLLAGPGAPLKGGTLPAESYRDLGMVDNRTKSDAYAACDVFCLPSAHESFGIVYVEAWSYGKPVICGTAAASRELVTDEANGLWATQDPVELSEKIGFLLDQPKLRAQLGATGQQLQRERYTEATLLAAHLQAWQQVAAAG</sequence>
<dbReference type="Pfam" id="PF13579">
    <property type="entry name" value="Glyco_trans_4_4"/>
    <property type="match status" value="1"/>
</dbReference>
<feature type="domain" description="Glycosyl transferase family 1" evidence="1">
    <location>
        <begin position="199"/>
        <end position="356"/>
    </location>
</feature>
<dbReference type="InterPro" id="IPR028098">
    <property type="entry name" value="Glyco_trans_4-like_N"/>
</dbReference>
<dbReference type="PANTHER" id="PTHR45947:SF3">
    <property type="entry name" value="SULFOQUINOVOSYL TRANSFERASE SQD2"/>
    <property type="match status" value="1"/>
</dbReference>
<evidence type="ECO:0000259" key="1">
    <source>
        <dbReference type="Pfam" id="PF00534"/>
    </source>
</evidence>
<keyword evidence="4" id="KW-1185">Reference proteome</keyword>
<name>A0A146GCR0_TERSA</name>
<evidence type="ECO:0000259" key="2">
    <source>
        <dbReference type="Pfam" id="PF13579"/>
    </source>
</evidence>
<dbReference type="EMBL" id="BDCO01000003">
    <property type="protein sequence ID" value="GAT35369.1"/>
    <property type="molecule type" value="Genomic_DNA"/>
</dbReference>
<dbReference type="GO" id="GO:0016758">
    <property type="term" value="F:hexosyltransferase activity"/>
    <property type="evidence" value="ECO:0007669"/>
    <property type="project" value="TreeGrafter"/>
</dbReference>
<reference evidence="4" key="1">
    <citation type="journal article" date="2017" name="Genome Announc.">
        <title>Draft Genome Sequence of Terrimicrobium sacchariphilum NM-5T, a Facultative Anaerobic Soil Bacterium of the Class Spartobacteria.</title>
        <authorList>
            <person name="Qiu Y.L."/>
            <person name="Tourlousse D.M."/>
            <person name="Matsuura N."/>
            <person name="Ohashi A."/>
            <person name="Sekiguchi Y."/>
        </authorList>
    </citation>
    <scope>NUCLEOTIDE SEQUENCE [LARGE SCALE GENOMIC DNA]</scope>
    <source>
        <strain evidence="4">NM-5</strain>
    </source>
</reference>
<organism evidence="3 4">
    <name type="scientific">Terrimicrobium sacchariphilum</name>
    <dbReference type="NCBI Taxonomy" id="690879"/>
    <lineage>
        <taxon>Bacteria</taxon>
        <taxon>Pseudomonadati</taxon>
        <taxon>Verrucomicrobiota</taxon>
        <taxon>Terrimicrobiia</taxon>
        <taxon>Terrimicrobiales</taxon>
        <taxon>Terrimicrobiaceae</taxon>
        <taxon>Terrimicrobium</taxon>
    </lineage>
</organism>
<dbReference type="Gene3D" id="3.40.50.2000">
    <property type="entry name" value="Glycogen Phosphorylase B"/>
    <property type="match status" value="3"/>
</dbReference>
<accession>A0A146GCR0</accession>
<dbReference type="STRING" id="690879.TSACC_3434"/>
<evidence type="ECO:0000313" key="3">
    <source>
        <dbReference type="EMBL" id="GAT35369.1"/>
    </source>
</evidence>